<dbReference type="CDD" id="cd07451">
    <property type="entry name" value="CRD_SMO"/>
    <property type="match status" value="1"/>
</dbReference>
<comment type="similarity">
    <text evidence="2">Belongs to the G-protein coupled receptor Fz/Smo family.</text>
</comment>
<evidence type="ECO:0000259" key="11">
    <source>
        <dbReference type="PROSITE" id="PS50038"/>
    </source>
</evidence>
<proteinExistence type="inferred from homology"/>
<dbReference type="SUPFAM" id="SSF63501">
    <property type="entry name" value="Frizzled cysteine-rich domain"/>
    <property type="match status" value="1"/>
</dbReference>
<dbReference type="GO" id="GO:0005113">
    <property type="term" value="F:patched binding"/>
    <property type="evidence" value="ECO:0007669"/>
    <property type="project" value="TreeGrafter"/>
</dbReference>
<dbReference type="InterPro" id="IPR015526">
    <property type="entry name" value="Frizzled/SFRP"/>
</dbReference>
<comment type="caution">
    <text evidence="9">Lacks conserved residue(s) required for the propagation of feature annotation.</text>
</comment>
<dbReference type="Pfam" id="PF01392">
    <property type="entry name" value="Fz"/>
    <property type="match status" value="1"/>
</dbReference>
<dbReference type="InterPro" id="IPR036790">
    <property type="entry name" value="Frizzled_dom_sf"/>
</dbReference>
<accession>A0A8C6WWD3</accession>
<dbReference type="InterPro" id="IPR017981">
    <property type="entry name" value="GPCR_2-like_7TM"/>
</dbReference>
<dbReference type="PANTHER" id="PTHR11309">
    <property type="entry name" value="FRIZZLED"/>
    <property type="match status" value="1"/>
</dbReference>
<dbReference type="Gene3D" id="1.10.2000.10">
    <property type="entry name" value="Frizzled cysteine-rich domain"/>
    <property type="match status" value="1"/>
</dbReference>
<evidence type="ECO:0000256" key="2">
    <source>
        <dbReference type="ARBA" id="ARBA00008077"/>
    </source>
</evidence>
<dbReference type="PROSITE" id="PS50038">
    <property type="entry name" value="FZ"/>
    <property type="match status" value="1"/>
</dbReference>
<dbReference type="GO" id="GO:0007389">
    <property type="term" value="P:pattern specification process"/>
    <property type="evidence" value="ECO:0007669"/>
    <property type="project" value="TreeGrafter"/>
</dbReference>
<keyword evidence="14" id="KW-1185">Reference proteome</keyword>
<evidence type="ECO:0000313" key="13">
    <source>
        <dbReference type="Ensembl" id="ENSNMLP00000036842.1"/>
    </source>
</evidence>
<feature type="transmembrane region" description="Helical" evidence="10">
    <location>
        <begin position="209"/>
        <end position="229"/>
    </location>
</feature>
<dbReference type="InterPro" id="IPR000539">
    <property type="entry name" value="Frizzled/Smoothened_7TM"/>
</dbReference>
<dbReference type="GO" id="GO:0007224">
    <property type="term" value="P:smoothened signaling pathway"/>
    <property type="evidence" value="ECO:0007669"/>
    <property type="project" value="TreeGrafter"/>
</dbReference>
<feature type="transmembrane region" description="Helical" evidence="10">
    <location>
        <begin position="302"/>
        <end position="322"/>
    </location>
</feature>
<protein>
    <submittedName>
        <fullName evidence="13">Smoothened, frizzled class receptor</fullName>
    </submittedName>
</protein>
<dbReference type="Ensembl" id="ENSNMLT00000041043.1">
    <property type="protein sequence ID" value="ENSNMLP00000036842.1"/>
    <property type="gene ID" value="ENSNMLG00000022839.1"/>
</dbReference>
<evidence type="ECO:0000256" key="9">
    <source>
        <dbReference type="PROSITE-ProRule" id="PRU00090"/>
    </source>
</evidence>
<keyword evidence="7" id="KW-1015">Disulfide bond</keyword>
<evidence type="ECO:0000256" key="1">
    <source>
        <dbReference type="ARBA" id="ARBA00004141"/>
    </source>
</evidence>
<dbReference type="GO" id="GO:0005929">
    <property type="term" value="C:cilium"/>
    <property type="evidence" value="ECO:0007669"/>
    <property type="project" value="TreeGrafter"/>
</dbReference>
<evidence type="ECO:0000256" key="3">
    <source>
        <dbReference type="ARBA" id="ARBA00022473"/>
    </source>
</evidence>
<organism evidence="13 14">
    <name type="scientific">Neogobius melanostomus</name>
    <name type="common">round goby</name>
    <dbReference type="NCBI Taxonomy" id="47308"/>
    <lineage>
        <taxon>Eukaryota</taxon>
        <taxon>Metazoa</taxon>
        <taxon>Chordata</taxon>
        <taxon>Craniata</taxon>
        <taxon>Vertebrata</taxon>
        <taxon>Euteleostomi</taxon>
        <taxon>Actinopterygii</taxon>
        <taxon>Neopterygii</taxon>
        <taxon>Teleostei</taxon>
        <taxon>Neoteleostei</taxon>
        <taxon>Acanthomorphata</taxon>
        <taxon>Gobiaria</taxon>
        <taxon>Gobiiformes</taxon>
        <taxon>Gobioidei</taxon>
        <taxon>Gobiidae</taxon>
        <taxon>Benthophilinae</taxon>
        <taxon>Neogobiini</taxon>
        <taxon>Neogobius</taxon>
    </lineage>
</organism>
<dbReference type="SMART" id="SM00063">
    <property type="entry name" value="FRI"/>
    <property type="match status" value="1"/>
</dbReference>
<evidence type="ECO:0000256" key="10">
    <source>
        <dbReference type="SAM" id="Phobius"/>
    </source>
</evidence>
<evidence type="ECO:0000256" key="4">
    <source>
        <dbReference type="ARBA" id="ARBA00022692"/>
    </source>
</evidence>
<dbReference type="GO" id="GO:0071679">
    <property type="term" value="P:commissural neuron axon guidance"/>
    <property type="evidence" value="ECO:0007669"/>
    <property type="project" value="TreeGrafter"/>
</dbReference>
<dbReference type="PANTHER" id="PTHR11309:SF35">
    <property type="entry name" value="PROTEIN SMOOTHENED"/>
    <property type="match status" value="1"/>
</dbReference>
<dbReference type="Gene3D" id="1.20.1070.10">
    <property type="entry name" value="Rhodopsin 7-helix transmembrane proteins"/>
    <property type="match status" value="1"/>
</dbReference>
<comment type="subcellular location">
    <subcellularLocation>
        <location evidence="1">Membrane</location>
        <topology evidence="1">Multi-pass membrane protein</topology>
    </subcellularLocation>
</comment>
<reference evidence="13" key="2">
    <citation type="submission" date="2025-09" db="UniProtKB">
        <authorList>
            <consortium name="Ensembl"/>
        </authorList>
    </citation>
    <scope>IDENTIFICATION</scope>
</reference>
<keyword evidence="5 10" id="KW-1133">Transmembrane helix</keyword>
<dbReference type="PROSITE" id="PS50261">
    <property type="entry name" value="G_PROTEIN_RECEP_F2_4"/>
    <property type="match status" value="1"/>
</dbReference>
<evidence type="ECO:0000256" key="8">
    <source>
        <dbReference type="ARBA" id="ARBA00023170"/>
    </source>
</evidence>
<dbReference type="PRINTS" id="PR00489">
    <property type="entry name" value="FRIZZLED"/>
</dbReference>
<feature type="domain" description="FZ" evidence="11">
    <location>
        <begin position="26"/>
        <end position="140"/>
    </location>
</feature>
<dbReference type="InterPro" id="IPR020067">
    <property type="entry name" value="Frizzled_dom"/>
</dbReference>
<dbReference type="Proteomes" id="UP000694523">
    <property type="component" value="Unplaced"/>
</dbReference>
<feature type="transmembrane region" description="Helical" evidence="10">
    <location>
        <begin position="178"/>
        <end position="197"/>
    </location>
</feature>
<dbReference type="FunFam" id="1.10.2000.10:FF:000010">
    <property type="entry name" value="Smoothened, frizzled class receptor"/>
    <property type="match status" value="1"/>
</dbReference>
<dbReference type="GO" id="GO:0005886">
    <property type="term" value="C:plasma membrane"/>
    <property type="evidence" value="ECO:0007669"/>
    <property type="project" value="TreeGrafter"/>
</dbReference>
<dbReference type="InterPro" id="IPR041771">
    <property type="entry name" value="SMO_CRD"/>
</dbReference>
<dbReference type="GO" id="GO:0030425">
    <property type="term" value="C:dendrite"/>
    <property type="evidence" value="ECO:0007669"/>
    <property type="project" value="TreeGrafter"/>
</dbReference>
<evidence type="ECO:0000259" key="12">
    <source>
        <dbReference type="PROSITE" id="PS50261"/>
    </source>
</evidence>
<dbReference type="SMART" id="SM01330">
    <property type="entry name" value="Frizzled"/>
    <property type="match status" value="1"/>
</dbReference>
<dbReference type="AlphaFoldDB" id="A0A8C6WWD3"/>
<feature type="transmembrane region" description="Helical" evidence="10">
    <location>
        <begin position="254"/>
        <end position="282"/>
    </location>
</feature>
<keyword evidence="6 10" id="KW-0472">Membrane</keyword>
<name>A0A8C6WWD3_9GOBI</name>
<dbReference type="GO" id="GO:0004888">
    <property type="term" value="F:transmembrane signaling receptor activity"/>
    <property type="evidence" value="ECO:0007669"/>
    <property type="project" value="InterPro"/>
</dbReference>
<sequence>IIIDPSMFDAVSKRDTVANPLHQLCKKTATCEALKYNTCLGSLLPYTHTSLALAGDSSTQEKAFEKLTMWSGLRNAPWCWSVIQPLLCAVYMPKCENGRVELPGQSLCAATRGPCSLVDREIGWPNFLTCDKFPVGCSNEVQKLKFDTSGQSEAPLGCGIQCDNPLFTEEEHSDMHRYIAYFSSVTLLCTFFTLVRHELENSNRYPDVILFYINACFFVGTIGWLAQFFNGARREIVCKSDNTMRLGEPSSSETLSCVTIFIIVYYSLMSGAIWFVVLTYAWHTSFNALGTTDQPLSGRTSYFHVVTWSIPFVLTVAILAIAEVRRTQLCCIDVYKALPPWFGAWWLERGGGGYWMTLGCG</sequence>
<evidence type="ECO:0000256" key="5">
    <source>
        <dbReference type="ARBA" id="ARBA00022989"/>
    </source>
</evidence>
<evidence type="ECO:0000256" key="6">
    <source>
        <dbReference type="ARBA" id="ARBA00023136"/>
    </source>
</evidence>
<evidence type="ECO:0000256" key="7">
    <source>
        <dbReference type="ARBA" id="ARBA00023157"/>
    </source>
</evidence>
<dbReference type="Pfam" id="PF01534">
    <property type="entry name" value="Frizzled"/>
    <property type="match status" value="1"/>
</dbReference>
<keyword evidence="4 10" id="KW-0812">Transmembrane</keyword>
<dbReference type="GO" id="GO:0007417">
    <property type="term" value="P:central nervous system development"/>
    <property type="evidence" value="ECO:0007669"/>
    <property type="project" value="TreeGrafter"/>
</dbReference>
<feature type="domain" description="G-protein coupled receptors family 2 profile 2" evidence="12">
    <location>
        <begin position="172"/>
        <end position="361"/>
    </location>
</feature>
<evidence type="ECO:0000313" key="14">
    <source>
        <dbReference type="Proteomes" id="UP000694523"/>
    </source>
</evidence>
<keyword evidence="3" id="KW-0217">Developmental protein</keyword>
<keyword evidence="8" id="KW-0675">Receptor</keyword>
<reference evidence="13" key="1">
    <citation type="submission" date="2025-08" db="UniProtKB">
        <authorList>
            <consortium name="Ensembl"/>
        </authorList>
    </citation>
    <scope>IDENTIFICATION</scope>
</reference>